<dbReference type="OrthoDB" id="5289056at2"/>
<feature type="transmembrane region" description="Helical" evidence="6">
    <location>
        <begin position="277"/>
        <end position="299"/>
    </location>
</feature>
<dbReference type="InterPro" id="IPR056739">
    <property type="entry name" value="NfeD_membrane"/>
</dbReference>
<dbReference type="Proteomes" id="UP000192911">
    <property type="component" value="Unassembled WGS sequence"/>
</dbReference>
<dbReference type="EMBL" id="FXAH01000024">
    <property type="protein sequence ID" value="SMF81758.1"/>
    <property type="molecule type" value="Genomic_DNA"/>
</dbReference>
<sequence>METRHSPLGARASGRVPHARRAWAPVARLVGAALLLAGLASLAAALPDAAAANEAIVIRVSGAISPASADFITRGLTRAAHQEAALVVIELDTPGGLDTSMRQIIKAILASPVPVAAFVAPSGARAASAGTYIVYAAHIAAMAPGTNLGAATPIEIGGGGRTPGSGDATEKASEPRASDTQSTEARKRIGDASAYIRSLAQMRGRNPAWAERAVREAVSLPANEALEQHVIDLMASDTAELLRKLDGRRVETAAGARQLATAHAPIVTLEPDWRTRALAVITDPNVALILLTIGVYGLFFEFANPGFVLPGVAGAISLLLGLFALQLLPISYTGLALIFLGLAFLVAEAFLPTFGSLGFGGIVAFAAGAVMLIDTDVPGYGIPWPVIAALATTGLVLVLFVSRFAMQARLRPVVTGAQALIGSTGEIIDQGLQAQEDAAPEMTGWARVQGERWRVRCAQPLAPGCRVRVTARSGLTLTVAPLDPPCPAHSPEQAPSANERRTS</sequence>
<evidence type="ECO:0000256" key="4">
    <source>
        <dbReference type="ARBA" id="ARBA00023136"/>
    </source>
</evidence>
<dbReference type="PANTHER" id="PTHR33507:SF4">
    <property type="entry name" value="NODULATION COMPETITIVENESS PROTEIN NFED"/>
    <property type="match status" value="1"/>
</dbReference>
<keyword evidence="8" id="KW-0378">Hydrolase</keyword>
<dbReference type="AlphaFoldDB" id="A0A1X7HAD5"/>
<organism evidence="8 9">
    <name type="scientific">Trinickia caryophylli</name>
    <name type="common">Paraburkholderia caryophylli</name>
    <dbReference type="NCBI Taxonomy" id="28094"/>
    <lineage>
        <taxon>Bacteria</taxon>
        <taxon>Pseudomonadati</taxon>
        <taxon>Pseudomonadota</taxon>
        <taxon>Betaproteobacteria</taxon>
        <taxon>Burkholderiales</taxon>
        <taxon>Burkholderiaceae</taxon>
        <taxon>Trinickia</taxon>
    </lineage>
</organism>
<feature type="region of interest" description="Disordered" evidence="5">
    <location>
        <begin position="154"/>
        <end position="187"/>
    </location>
</feature>
<evidence type="ECO:0000256" key="5">
    <source>
        <dbReference type="SAM" id="MobiDB-lite"/>
    </source>
</evidence>
<dbReference type="InterPro" id="IPR029045">
    <property type="entry name" value="ClpP/crotonase-like_dom_sf"/>
</dbReference>
<keyword evidence="8" id="KW-0645">Protease</keyword>
<comment type="subcellular location">
    <subcellularLocation>
        <location evidence="1">Membrane</location>
        <topology evidence="1">Multi-pass membrane protein</topology>
    </subcellularLocation>
</comment>
<dbReference type="GO" id="GO:0016020">
    <property type="term" value="C:membrane"/>
    <property type="evidence" value="ECO:0007669"/>
    <property type="project" value="UniProtKB-SubCell"/>
</dbReference>
<dbReference type="Pfam" id="PF24961">
    <property type="entry name" value="NfeD_membrane"/>
    <property type="match status" value="1"/>
</dbReference>
<evidence type="ECO:0000313" key="9">
    <source>
        <dbReference type="Proteomes" id="UP000192911"/>
    </source>
</evidence>
<evidence type="ECO:0000313" key="8">
    <source>
        <dbReference type="EMBL" id="SMF81758.1"/>
    </source>
</evidence>
<dbReference type="PANTHER" id="PTHR33507">
    <property type="entry name" value="INNER MEMBRANE PROTEIN YBBJ"/>
    <property type="match status" value="1"/>
</dbReference>
<evidence type="ECO:0000256" key="3">
    <source>
        <dbReference type="ARBA" id="ARBA00022989"/>
    </source>
</evidence>
<feature type="transmembrane region" description="Helical" evidence="6">
    <location>
        <begin position="354"/>
        <end position="373"/>
    </location>
</feature>
<name>A0A1X7HAD5_TRICW</name>
<dbReference type="CDD" id="cd07020">
    <property type="entry name" value="Clp_protease_NfeD_1"/>
    <property type="match status" value="1"/>
</dbReference>
<feature type="compositionally biased region" description="Basic and acidic residues" evidence="5">
    <location>
        <begin position="168"/>
        <end position="177"/>
    </location>
</feature>
<feature type="transmembrane region" description="Helical" evidence="6">
    <location>
        <begin position="379"/>
        <end position="401"/>
    </location>
</feature>
<dbReference type="Pfam" id="PF01957">
    <property type="entry name" value="NfeD"/>
    <property type="match status" value="1"/>
</dbReference>
<accession>A0A1X7HAD5</accession>
<feature type="transmembrane region" description="Helical" evidence="6">
    <location>
        <begin position="330"/>
        <end position="347"/>
    </location>
</feature>
<dbReference type="InterPro" id="IPR002645">
    <property type="entry name" value="STAS_dom"/>
</dbReference>
<keyword evidence="4 6" id="KW-0472">Membrane</keyword>
<reference evidence="9" key="1">
    <citation type="submission" date="2017-04" db="EMBL/GenBank/DDBJ databases">
        <authorList>
            <person name="Varghese N."/>
            <person name="Submissions S."/>
        </authorList>
    </citation>
    <scope>NUCLEOTIDE SEQUENCE [LARGE SCALE GENOMIC DNA]</scope>
    <source>
        <strain evidence="9">Ballard 720</strain>
    </source>
</reference>
<dbReference type="SUPFAM" id="SSF52096">
    <property type="entry name" value="ClpP/crotonase"/>
    <property type="match status" value="1"/>
</dbReference>
<dbReference type="SUPFAM" id="SSF141322">
    <property type="entry name" value="NfeD domain-like"/>
    <property type="match status" value="1"/>
</dbReference>
<dbReference type="Gene3D" id="2.40.50.140">
    <property type="entry name" value="Nucleic acid-binding proteins"/>
    <property type="match status" value="1"/>
</dbReference>
<dbReference type="Pfam" id="PF25145">
    <property type="entry name" value="NfeD1b_N"/>
    <property type="match status" value="1"/>
</dbReference>
<dbReference type="InterPro" id="IPR056738">
    <property type="entry name" value="NfeD1b_N"/>
</dbReference>
<dbReference type="STRING" id="28094.SAMN06295900_1245"/>
<proteinExistence type="predicted"/>
<dbReference type="InterPro" id="IPR052165">
    <property type="entry name" value="Membrane_assoc_protease"/>
</dbReference>
<dbReference type="GO" id="GO:0008233">
    <property type="term" value="F:peptidase activity"/>
    <property type="evidence" value="ECO:0007669"/>
    <property type="project" value="UniProtKB-KW"/>
</dbReference>
<keyword evidence="9" id="KW-1185">Reference proteome</keyword>
<dbReference type="GO" id="GO:0006508">
    <property type="term" value="P:proteolysis"/>
    <property type="evidence" value="ECO:0007669"/>
    <property type="project" value="UniProtKB-KW"/>
</dbReference>
<dbReference type="InterPro" id="IPR012340">
    <property type="entry name" value="NA-bd_OB-fold"/>
</dbReference>
<dbReference type="GeneID" id="95553947"/>
<dbReference type="FunFam" id="3.90.226.10:FF:000089">
    <property type="entry name" value="Membrane-bound serine protease"/>
    <property type="match status" value="1"/>
</dbReference>
<protein>
    <submittedName>
        <fullName evidence="8">Membrane-bound serine protease (ClpP class)</fullName>
    </submittedName>
</protein>
<feature type="domain" description="STAS" evidence="7">
    <location>
        <begin position="45"/>
        <end position="100"/>
    </location>
</feature>
<evidence type="ECO:0000256" key="6">
    <source>
        <dbReference type="SAM" id="Phobius"/>
    </source>
</evidence>
<keyword evidence="2 6" id="KW-0812">Transmembrane</keyword>
<dbReference type="InterPro" id="IPR002810">
    <property type="entry name" value="NfeD-like_C"/>
</dbReference>
<evidence type="ECO:0000256" key="2">
    <source>
        <dbReference type="ARBA" id="ARBA00022692"/>
    </source>
</evidence>
<dbReference type="Gene3D" id="3.90.226.10">
    <property type="entry name" value="2-enoyl-CoA Hydratase, Chain A, domain 1"/>
    <property type="match status" value="1"/>
</dbReference>
<dbReference type="PROSITE" id="PS50801">
    <property type="entry name" value="STAS"/>
    <property type="match status" value="1"/>
</dbReference>
<keyword evidence="3 6" id="KW-1133">Transmembrane helix</keyword>
<evidence type="ECO:0000259" key="7">
    <source>
        <dbReference type="PROSITE" id="PS50801"/>
    </source>
</evidence>
<gene>
    <name evidence="8" type="ORF">SAMN06295900_1245</name>
</gene>
<evidence type="ECO:0000256" key="1">
    <source>
        <dbReference type="ARBA" id="ARBA00004141"/>
    </source>
</evidence>
<dbReference type="RefSeq" id="WP_085230712.1">
    <property type="nucleotide sequence ID" value="NZ_BSQD01000004.1"/>
</dbReference>
<feature type="region of interest" description="Disordered" evidence="5">
    <location>
        <begin position="482"/>
        <end position="503"/>
    </location>
</feature>